<evidence type="ECO:0000256" key="1">
    <source>
        <dbReference type="SAM" id="Phobius"/>
    </source>
</evidence>
<organism evidence="2 3">
    <name type="scientific">Acidiferrimicrobium australe</name>
    <dbReference type="NCBI Taxonomy" id="2664430"/>
    <lineage>
        <taxon>Bacteria</taxon>
        <taxon>Bacillati</taxon>
        <taxon>Actinomycetota</taxon>
        <taxon>Acidimicrobiia</taxon>
        <taxon>Acidimicrobiales</taxon>
        <taxon>Acidimicrobiaceae</taxon>
        <taxon>Acidiferrimicrobium</taxon>
    </lineage>
</organism>
<evidence type="ECO:0000313" key="2">
    <source>
        <dbReference type="EMBL" id="MST33066.1"/>
    </source>
</evidence>
<keyword evidence="1" id="KW-0472">Membrane</keyword>
<proteinExistence type="predicted"/>
<protein>
    <submittedName>
        <fullName evidence="2">DUF1049 domain-containing protein</fullName>
    </submittedName>
</protein>
<evidence type="ECO:0000313" key="3">
    <source>
        <dbReference type="Proteomes" id="UP000437736"/>
    </source>
</evidence>
<reference evidence="2 3" key="1">
    <citation type="submission" date="2019-11" db="EMBL/GenBank/DDBJ databases">
        <title>Acidiferrimicrobium australis gen. nov., sp. nov., an acidophilic and obligately heterotrophic, member of the Actinobacteria that catalyses dissimilatory oxido- reduction of iron isolated from metal-rich acidic water in Chile.</title>
        <authorList>
            <person name="Gonzalez D."/>
            <person name="Huber K."/>
            <person name="Hedrich S."/>
            <person name="Rojas-Villalobos C."/>
            <person name="Quatrini R."/>
            <person name="Dinamarca M.A."/>
            <person name="Schwarz A."/>
            <person name="Canales C."/>
            <person name="Nancucheo I."/>
        </authorList>
    </citation>
    <scope>NUCLEOTIDE SEQUENCE [LARGE SCALE GENOMIC DNA]</scope>
    <source>
        <strain evidence="2 3">USS-CCA1</strain>
    </source>
</reference>
<feature type="transmembrane region" description="Helical" evidence="1">
    <location>
        <begin position="36"/>
        <end position="58"/>
    </location>
</feature>
<gene>
    <name evidence="2" type="ORF">GHK86_10080</name>
</gene>
<comment type="caution">
    <text evidence="2">The sequence shown here is derived from an EMBL/GenBank/DDBJ whole genome shotgun (WGS) entry which is preliminary data.</text>
</comment>
<name>A0ABW9QU95_9ACTN</name>
<sequence>MPAGVVLAITLLFVLQNLRSTRVSFVSFSGRLPLGAALLAAAALGGLLVFTLGAMRIVQLRRIIHRSHVSSRPGRPAGLS</sequence>
<dbReference type="Proteomes" id="UP000437736">
    <property type="component" value="Unassembled WGS sequence"/>
</dbReference>
<keyword evidence="3" id="KW-1185">Reference proteome</keyword>
<dbReference type="EMBL" id="WJHE01000473">
    <property type="protein sequence ID" value="MST33066.1"/>
    <property type="molecule type" value="Genomic_DNA"/>
</dbReference>
<keyword evidence="1" id="KW-1133">Transmembrane helix</keyword>
<accession>A0ABW9QU95</accession>
<keyword evidence="1" id="KW-0812">Transmembrane</keyword>